<dbReference type="EMBL" id="JBANQN010000001">
    <property type="protein sequence ID" value="KAK6803265.1"/>
    <property type="molecule type" value="Genomic_DNA"/>
</dbReference>
<dbReference type="AlphaFoldDB" id="A0AAN8YPM0"/>
<evidence type="ECO:0000313" key="1">
    <source>
        <dbReference type="EMBL" id="KAK6803265.1"/>
    </source>
</evidence>
<proteinExistence type="predicted"/>
<sequence>MFKPAISSIKKRKKQKTK</sequence>
<gene>
    <name evidence="1" type="ORF">RDI58_001049</name>
</gene>
<comment type="caution">
    <text evidence="1">The sequence shown here is derived from an EMBL/GenBank/DDBJ whole genome shotgun (WGS) entry which is preliminary data.</text>
</comment>
<evidence type="ECO:0000313" key="2">
    <source>
        <dbReference type="Proteomes" id="UP001371456"/>
    </source>
</evidence>
<dbReference type="Proteomes" id="UP001371456">
    <property type="component" value="Unassembled WGS sequence"/>
</dbReference>
<organism evidence="1 2">
    <name type="scientific">Solanum bulbocastanum</name>
    <name type="common">Wild potato</name>
    <dbReference type="NCBI Taxonomy" id="147425"/>
    <lineage>
        <taxon>Eukaryota</taxon>
        <taxon>Viridiplantae</taxon>
        <taxon>Streptophyta</taxon>
        <taxon>Embryophyta</taxon>
        <taxon>Tracheophyta</taxon>
        <taxon>Spermatophyta</taxon>
        <taxon>Magnoliopsida</taxon>
        <taxon>eudicotyledons</taxon>
        <taxon>Gunneridae</taxon>
        <taxon>Pentapetalae</taxon>
        <taxon>asterids</taxon>
        <taxon>lamiids</taxon>
        <taxon>Solanales</taxon>
        <taxon>Solanaceae</taxon>
        <taxon>Solanoideae</taxon>
        <taxon>Solaneae</taxon>
        <taxon>Solanum</taxon>
    </lineage>
</organism>
<name>A0AAN8YPM0_SOLBU</name>
<accession>A0AAN8YPM0</accession>
<keyword evidence="2" id="KW-1185">Reference proteome</keyword>
<protein>
    <submittedName>
        <fullName evidence="1">Uncharacterized protein</fullName>
    </submittedName>
</protein>
<reference evidence="1 2" key="1">
    <citation type="submission" date="2024-02" db="EMBL/GenBank/DDBJ databases">
        <title>de novo genome assembly of Solanum bulbocastanum strain 11H21.</title>
        <authorList>
            <person name="Hosaka A.J."/>
        </authorList>
    </citation>
    <scope>NUCLEOTIDE SEQUENCE [LARGE SCALE GENOMIC DNA]</scope>
    <source>
        <tissue evidence="1">Young leaves</tissue>
    </source>
</reference>